<feature type="transmembrane region" description="Helical" evidence="1">
    <location>
        <begin position="36"/>
        <end position="56"/>
    </location>
</feature>
<evidence type="ECO:0000256" key="1">
    <source>
        <dbReference type="SAM" id="Phobius"/>
    </source>
</evidence>
<keyword evidence="1" id="KW-1133">Transmembrane helix</keyword>
<keyword evidence="1" id="KW-0812">Transmembrane</keyword>
<keyword evidence="3" id="KW-1185">Reference proteome</keyword>
<proteinExistence type="predicted"/>
<evidence type="ECO:0000313" key="3">
    <source>
        <dbReference type="Proteomes" id="UP000662747"/>
    </source>
</evidence>
<dbReference type="Proteomes" id="UP000662747">
    <property type="component" value="Chromosome"/>
</dbReference>
<evidence type="ECO:0000313" key="2">
    <source>
        <dbReference type="EMBL" id="QSQ25946.1"/>
    </source>
</evidence>
<dbReference type="EMBL" id="CP071090">
    <property type="protein sequence ID" value="QSQ25946.1"/>
    <property type="molecule type" value="Genomic_DNA"/>
</dbReference>
<sequence>MSTLGIIHTALSVLPILFGLWAFLRDGRINPGTRVGGLYLLTMVASIVTSFGLSRAGGFNPGHALGIFALVLMGLAVLAPRLGWLGNGAPYVQTLAMSASFLVLLIPGTVETLTRLPAGQPLATGPESPAVQGTLGVLLVLFLVGTAFQVVRLRTGAPRTAAPLAREP</sequence>
<feature type="transmembrane region" description="Helical" evidence="1">
    <location>
        <begin position="130"/>
        <end position="151"/>
    </location>
</feature>
<dbReference type="RefSeq" id="WP_206727497.1">
    <property type="nucleotide sequence ID" value="NZ_CP071090.1"/>
</dbReference>
<feature type="transmembrane region" description="Helical" evidence="1">
    <location>
        <begin position="6"/>
        <end position="24"/>
    </location>
</feature>
<evidence type="ECO:0008006" key="4">
    <source>
        <dbReference type="Google" id="ProtNLM"/>
    </source>
</evidence>
<feature type="transmembrane region" description="Helical" evidence="1">
    <location>
        <begin position="62"/>
        <end position="79"/>
    </location>
</feature>
<reference evidence="2 3" key="1">
    <citation type="submission" date="2021-02" db="EMBL/GenBank/DDBJ databases">
        <title>De Novo genome assembly of isolated myxobacteria.</title>
        <authorList>
            <person name="Stevens D.C."/>
        </authorList>
    </citation>
    <scope>NUCLEOTIDE SEQUENCE [LARGE SCALE GENOMIC DNA]</scope>
    <source>
        <strain evidence="3">SCPEA02</strain>
    </source>
</reference>
<protein>
    <recommendedName>
        <fullName evidence="4">DUF2306 domain-containing protein</fullName>
    </recommendedName>
</protein>
<feature type="transmembrane region" description="Helical" evidence="1">
    <location>
        <begin position="91"/>
        <end position="110"/>
    </location>
</feature>
<organism evidence="2 3">
    <name type="scientific">Pyxidicoccus parkwayensis</name>
    <dbReference type="NCBI Taxonomy" id="2813578"/>
    <lineage>
        <taxon>Bacteria</taxon>
        <taxon>Pseudomonadati</taxon>
        <taxon>Myxococcota</taxon>
        <taxon>Myxococcia</taxon>
        <taxon>Myxococcales</taxon>
        <taxon>Cystobacterineae</taxon>
        <taxon>Myxococcaceae</taxon>
        <taxon>Pyxidicoccus</taxon>
    </lineage>
</organism>
<keyword evidence="1" id="KW-0472">Membrane</keyword>
<gene>
    <name evidence="2" type="ORF">JY651_13870</name>
</gene>
<name>A0ABX7P670_9BACT</name>
<accession>A0ABX7P670</accession>